<protein>
    <submittedName>
        <fullName evidence="2">DUF1643 domain-containing protein</fullName>
    </submittedName>
</protein>
<name>A0A9P1CDF5_9DINO</name>
<dbReference type="Pfam" id="PF11697">
    <property type="entry name" value="DUF3293"/>
    <property type="match status" value="1"/>
</dbReference>
<dbReference type="InterPro" id="IPR021710">
    <property type="entry name" value="DUF3293"/>
</dbReference>
<accession>A0A9P1CDF5</accession>
<gene>
    <name evidence="1" type="ORF">C1SCF055_LOCUS15455</name>
</gene>
<sequence length="195" mass="21238">MASLQQIWADAFDAWIGPFGVGCCIYMAPVEVTKGQTDAAPVPRTWMERWPNDELGVFSLTATDPMGEKQSPEANAAGLAELERELQELCGGAASQSGQINGSGRNFWKSFGFNIKEGWREDGFTVVAEAAEVIRLARKYRQGAIYSFELSEGASIRRRTVPVCLPDTEADVVSAPCKTPDSVLADPNAWGSFLR</sequence>
<comment type="caution">
    <text evidence="1">The sequence shown here is derived from an EMBL/GenBank/DDBJ whole genome shotgun (WGS) entry which is preliminary data.</text>
</comment>
<evidence type="ECO:0000313" key="3">
    <source>
        <dbReference type="Proteomes" id="UP001152797"/>
    </source>
</evidence>
<dbReference type="EMBL" id="CAMXCT030001247">
    <property type="protein sequence ID" value="CAL4775568.1"/>
    <property type="molecule type" value="Genomic_DNA"/>
</dbReference>
<evidence type="ECO:0000313" key="2">
    <source>
        <dbReference type="EMBL" id="CAL4775568.1"/>
    </source>
</evidence>
<evidence type="ECO:0000313" key="1">
    <source>
        <dbReference type="EMBL" id="CAI3988256.1"/>
    </source>
</evidence>
<reference evidence="2 3" key="2">
    <citation type="submission" date="2024-05" db="EMBL/GenBank/DDBJ databases">
        <authorList>
            <person name="Chen Y."/>
            <person name="Shah S."/>
            <person name="Dougan E. K."/>
            <person name="Thang M."/>
            <person name="Chan C."/>
        </authorList>
    </citation>
    <scope>NUCLEOTIDE SEQUENCE [LARGE SCALE GENOMIC DNA]</scope>
</reference>
<dbReference type="EMBL" id="CAMXCT020001247">
    <property type="protein sequence ID" value="CAL1141631.1"/>
    <property type="molecule type" value="Genomic_DNA"/>
</dbReference>
<dbReference type="OrthoDB" id="444850at2759"/>
<keyword evidence="3" id="KW-1185">Reference proteome</keyword>
<dbReference type="EMBL" id="CAMXCT010001247">
    <property type="protein sequence ID" value="CAI3988256.1"/>
    <property type="molecule type" value="Genomic_DNA"/>
</dbReference>
<reference evidence="1" key="1">
    <citation type="submission" date="2022-10" db="EMBL/GenBank/DDBJ databases">
        <authorList>
            <person name="Chen Y."/>
            <person name="Dougan E. K."/>
            <person name="Chan C."/>
            <person name="Rhodes N."/>
            <person name="Thang M."/>
        </authorList>
    </citation>
    <scope>NUCLEOTIDE SEQUENCE</scope>
</reference>
<dbReference type="Proteomes" id="UP001152797">
    <property type="component" value="Unassembled WGS sequence"/>
</dbReference>
<proteinExistence type="predicted"/>
<dbReference type="AlphaFoldDB" id="A0A9P1CDF5"/>
<organism evidence="1">
    <name type="scientific">Cladocopium goreaui</name>
    <dbReference type="NCBI Taxonomy" id="2562237"/>
    <lineage>
        <taxon>Eukaryota</taxon>
        <taxon>Sar</taxon>
        <taxon>Alveolata</taxon>
        <taxon>Dinophyceae</taxon>
        <taxon>Suessiales</taxon>
        <taxon>Symbiodiniaceae</taxon>
        <taxon>Cladocopium</taxon>
    </lineage>
</organism>